<evidence type="ECO:0000313" key="3">
    <source>
        <dbReference type="Proteomes" id="UP000674416"/>
    </source>
</evidence>
<dbReference type="PANTHER" id="PTHR43303:SF4">
    <property type="entry name" value="NADPH DEHYDROGENASE C23G7.10C-RELATED"/>
    <property type="match status" value="1"/>
</dbReference>
<dbReference type="InterPro" id="IPR013785">
    <property type="entry name" value="Aldolase_TIM"/>
</dbReference>
<protein>
    <recommendedName>
        <fullName evidence="4">NADPH dehydrogenase</fullName>
    </recommendedName>
</protein>
<keyword evidence="3" id="KW-1185">Reference proteome</keyword>
<dbReference type="PANTHER" id="PTHR43303">
    <property type="entry name" value="NADPH DEHYDROGENASE C23G7.10C-RELATED"/>
    <property type="match status" value="1"/>
</dbReference>
<reference evidence="2 3" key="1">
    <citation type="submission" date="2021-01" db="EMBL/GenBank/DDBJ databases">
        <title>Genomic Encyclopedia of Type Strains, Phase IV (KMG-IV): sequencing the most valuable type-strain genomes for metagenomic binning, comparative biology and taxonomic classification.</title>
        <authorList>
            <person name="Goeker M."/>
        </authorList>
    </citation>
    <scope>NUCLEOTIDE SEQUENCE [LARGE SCALE GENOMIC DNA]</scope>
    <source>
        <strain evidence="2 3">DSM 103394</strain>
    </source>
</reference>
<name>A0ABS4D0B7_9BACI</name>
<dbReference type="SUPFAM" id="SSF51395">
    <property type="entry name" value="FMN-linked oxidoreductases"/>
    <property type="match status" value="1"/>
</dbReference>
<comment type="caution">
    <text evidence="2">The sequence shown here is derived from an EMBL/GenBank/DDBJ whole genome shotgun (WGS) entry which is preliminary data.</text>
</comment>
<proteinExistence type="predicted"/>
<comment type="cofactor">
    <cofactor evidence="1">
        <name>FMN</name>
        <dbReference type="ChEBI" id="CHEBI:58210"/>
    </cofactor>
</comment>
<evidence type="ECO:0000313" key="2">
    <source>
        <dbReference type="EMBL" id="MBP1083076.1"/>
    </source>
</evidence>
<dbReference type="Proteomes" id="UP000674416">
    <property type="component" value="Unassembled WGS sequence"/>
</dbReference>
<dbReference type="Gene3D" id="3.20.20.70">
    <property type="entry name" value="Aldolase class I"/>
    <property type="match status" value="1"/>
</dbReference>
<evidence type="ECO:0008006" key="4">
    <source>
        <dbReference type="Google" id="ProtNLM"/>
    </source>
</evidence>
<dbReference type="InterPro" id="IPR044152">
    <property type="entry name" value="YqjM-like"/>
</dbReference>
<evidence type="ECO:0000256" key="1">
    <source>
        <dbReference type="ARBA" id="ARBA00001917"/>
    </source>
</evidence>
<gene>
    <name evidence="2" type="ORF">JOC74_003586</name>
</gene>
<organism evidence="2 3">
    <name type="scientific">Bacillus capparidis</name>
    <dbReference type="NCBI Taxonomy" id="1840411"/>
    <lineage>
        <taxon>Bacteria</taxon>
        <taxon>Bacillati</taxon>
        <taxon>Bacillota</taxon>
        <taxon>Bacilli</taxon>
        <taxon>Bacillales</taxon>
        <taxon>Bacillaceae</taxon>
        <taxon>Bacillus</taxon>
    </lineage>
</organism>
<accession>A0ABS4D0B7</accession>
<dbReference type="EMBL" id="JAFDST010000004">
    <property type="protein sequence ID" value="MBP1083076.1"/>
    <property type="molecule type" value="Genomic_DNA"/>
</dbReference>
<sequence>MPLMMRISAKEYVEGDYGINESIAFSRVYQEAGVDIFDISSGGEGQIAAWGRPGTHAAYQVPLARQIKEAL</sequence>